<keyword evidence="1" id="KW-0812">Transmembrane</keyword>
<feature type="transmembrane region" description="Helical" evidence="1">
    <location>
        <begin position="20"/>
        <end position="36"/>
    </location>
</feature>
<gene>
    <name evidence="2" type="ORF">OG626_25960</name>
</gene>
<organism evidence="2">
    <name type="scientific">Streptomyces sp. NBC_01401</name>
    <dbReference type="NCBI Taxonomy" id="2903854"/>
    <lineage>
        <taxon>Bacteria</taxon>
        <taxon>Bacillati</taxon>
        <taxon>Actinomycetota</taxon>
        <taxon>Actinomycetes</taxon>
        <taxon>Kitasatosporales</taxon>
        <taxon>Streptomycetaceae</taxon>
        <taxon>Streptomyces</taxon>
    </lineage>
</organism>
<feature type="transmembrane region" description="Helical" evidence="1">
    <location>
        <begin position="56"/>
        <end position="74"/>
    </location>
</feature>
<keyword evidence="1" id="KW-1133">Transmembrane helix</keyword>
<dbReference type="EMBL" id="CP109535">
    <property type="protein sequence ID" value="WTY98087.1"/>
    <property type="molecule type" value="Genomic_DNA"/>
</dbReference>
<protein>
    <recommendedName>
        <fullName evidence="3">DUF485 domain-containing protein</fullName>
    </recommendedName>
</protein>
<name>A0AAU3GZU3_9ACTN</name>
<evidence type="ECO:0000313" key="2">
    <source>
        <dbReference type="EMBL" id="WTY98087.1"/>
    </source>
</evidence>
<proteinExistence type="predicted"/>
<reference evidence="2" key="1">
    <citation type="submission" date="2022-10" db="EMBL/GenBank/DDBJ databases">
        <title>The complete genomes of actinobacterial strains from the NBC collection.</title>
        <authorList>
            <person name="Joergensen T.S."/>
            <person name="Alvarez Arevalo M."/>
            <person name="Sterndorff E.B."/>
            <person name="Faurdal D."/>
            <person name="Vuksanovic O."/>
            <person name="Mourched A.-S."/>
            <person name="Charusanti P."/>
            <person name="Shaw S."/>
            <person name="Blin K."/>
            <person name="Weber T."/>
        </authorList>
    </citation>
    <scope>NUCLEOTIDE SEQUENCE</scope>
    <source>
        <strain evidence="2">NBC_01401</strain>
    </source>
</reference>
<evidence type="ECO:0008006" key="3">
    <source>
        <dbReference type="Google" id="ProtNLM"/>
    </source>
</evidence>
<accession>A0AAU3GZU3</accession>
<sequence>MRSRDFDLEFRERAARTRSWGLGLLAAAAVLWIWAAKELFIPYEPDLQEVVTVLGASIPVSVVGGALFTIGTVSRRMSAHGQAMRELDKLAASAKD</sequence>
<dbReference type="AlphaFoldDB" id="A0AAU3GZU3"/>
<evidence type="ECO:0000256" key="1">
    <source>
        <dbReference type="SAM" id="Phobius"/>
    </source>
</evidence>
<keyword evidence="1" id="KW-0472">Membrane</keyword>